<feature type="signal peptide" evidence="1">
    <location>
        <begin position="1"/>
        <end position="26"/>
    </location>
</feature>
<dbReference type="OrthoDB" id="6198507at2"/>
<feature type="chain" id="PRO_5008260013" description="DUF4390 domain-containing protein" evidence="1">
    <location>
        <begin position="27"/>
        <end position="195"/>
    </location>
</feature>
<dbReference type="InterPro" id="IPR025500">
    <property type="entry name" value="DUF4390"/>
</dbReference>
<dbReference type="EMBL" id="CP016268">
    <property type="protein sequence ID" value="ANO49896.1"/>
    <property type="molecule type" value="Genomic_DNA"/>
</dbReference>
<organism evidence="2 3">
    <name type="scientific">Woeseia oceani</name>
    <dbReference type="NCBI Taxonomy" id="1548547"/>
    <lineage>
        <taxon>Bacteria</taxon>
        <taxon>Pseudomonadati</taxon>
        <taxon>Pseudomonadota</taxon>
        <taxon>Gammaproteobacteria</taxon>
        <taxon>Woeseiales</taxon>
        <taxon>Woeseiaceae</taxon>
        <taxon>Woeseia</taxon>
    </lineage>
</organism>
<name>A0A193LBT0_9GAMM</name>
<evidence type="ECO:0000313" key="3">
    <source>
        <dbReference type="Proteomes" id="UP000092695"/>
    </source>
</evidence>
<dbReference type="Proteomes" id="UP000092695">
    <property type="component" value="Chromosome"/>
</dbReference>
<protein>
    <recommendedName>
        <fullName evidence="4">DUF4390 domain-containing protein</fullName>
    </recommendedName>
</protein>
<sequence>MSRALNTRFAALLTLLFMLGLATALAQSRGDRQGYFQVRSASTHLAEGVQVLDARLQLVLSDEALNALNNGVPLTIELNLEVIRVRRFMPDAVDAELDLRYELEYRPLSQRYIVRNLNSSNQDSFATLYSALNSLGRLENLPVVDDAILDPDSRYRMRLQALLSTQQYPAPLRMLFFWRDQWQLKSDWFEWQLER</sequence>
<dbReference type="Pfam" id="PF14334">
    <property type="entry name" value="DUF4390"/>
    <property type="match status" value="1"/>
</dbReference>
<evidence type="ECO:0000313" key="2">
    <source>
        <dbReference type="EMBL" id="ANO49896.1"/>
    </source>
</evidence>
<evidence type="ECO:0008006" key="4">
    <source>
        <dbReference type="Google" id="ProtNLM"/>
    </source>
</evidence>
<dbReference type="RefSeq" id="WP_068611759.1">
    <property type="nucleotide sequence ID" value="NZ_CP016268.1"/>
</dbReference>
<dbReference type="KEGG" id="woc:BA177_00500"/>
<dbReference type="STRING" id="1548547.BA177_00500"/>
<dbReference type="AlphaFoldDB" id="A0A193LBT0"/>
<proteinExistence type="predicted"/>
<gene>
    <name evidence="2" type="ORF">BA177_00500</name>
</gene>
<keyword evidence="3" id="KW-1185">Reference proteome</keyword>
<reference evidence="2 3" key="1">
    <citation type="submission" date="2016-06" db="EMBL/GenBank/DDBJ databases">
        <title>Complete genome sequence of a deep-branching marine Gamma Proteobacterium Woeseia oceani type strain XK5.</title>
        <authorList>
            <person name="Mu D."/>
            <person name="Du Z."/>
        </authorList>
    </citation>
    <scope>NUCLEOTIDE SEQUENCE [LARGE SCALE GENOMIC DNA]</scope>
    <source>
        <strain evidence="2 3">XK5</strain>
    </source>
</reference>
<evidence type="ECO:0000256" key="1">
    <source>
        <dbReference type="SAM" id="SignalP"/>
    </source>
</evidence>
<keyword evidence="1" id="KW-0732">Signal</keyword>
<accession>A0A193LBT0</accession>